<protein>
    <submittedName>
        <fullName evidence="2">N-acetylglutamate synthase-like GNAT family acetyltransferase</fullName>
    </submittedName>
</protein>
<gene>
    <name evidence="2" type="ORF">EV146_108156</name>
</gene>
<evidence type="ECO:0000259" key="1">
    <source>
        <dbReference type="PROSITE" id="PS51186"/>
    </source>
</evidence>
<sequence length="145" mass="16275">MEKTIRKAEAKDMKKLESFLLEANLNAEGIQDSIDYYSLLETKTGELKACVGIEPQGTVGMLRSFVVSQGTTQSEIVLLFDRVISIAENKKLKAVYLVTNKESAVTFFRGFGFQAVDDVPPEIRENHHLHQVLNVDNSIIMELPM</sequence>
<comment type="caution">
    <text evidence="2">The sequence shown here is derived from an EMBL/GenBank/DDBJ whole genome shotgun (WGS) entry which is preliminary data.</text>
</comment>
<dbReference type="PROSITE" id="PS51186">
    <property type="entry name" value="GNAT"/>
    <property type="match status" value="1"/>
</dbReference>
<accession>A0A4R2BAU1</accession>
<dbReference type="InterPro" id="IPR000182">
    <property type="entry name" value="GNAT_dom"/>
</dbReference>
<keyword evidence="2" id="KW-0808">Transferase</keyword>
<dbReference type="RefSeq" id="WP_132008043.1">
    <property type="nucleotide sequence ID" value="NZ_JABUHM010000007.1"/>
</dbReference>
<dbReference type="Proteomes" id="UP000295689">
    <property type="component" value="Unassembled WGS sequence"/>
</dbReference>
<keyword evidence="3" id="KW-1185">Reference proteome</keyword>
<dbReference type="EMBL" id="SLVV01000008">
    <property type="protein sequence ID" value="TCN24048.1"/>
    <property type="molecule type" value="Genomic_DNA"/>
</dbReference>
<dbReference type="SUPFAM" id="SSF55729">
    <property type="entry name" value="Acyl-CoA N-acyltransferases (Nat)"/>
    <property type="match status" value="1"/>
</dbReference>
<dbReference type="AlphaFoldDB" id="A0A4R2BAU1"/>
<proteinExistence type="predicted"/>
<feature type="domain" description="N-acetyltransferase" evidence="1">
    <location>
        <begin position="3"/>
        <end position="145"/>
    </location>
</feature>
<name>A0A4R2BAU1_9BACI</name>
<dbReference type="InterPro" id="IPR016181">
    <property type="entry name" value="Acyl_CoA_acyltransferase"/>
</dbReference>
<dbReference type="Gene3D" id="3.40.630.30">
    <property type="match status" value="1"/>
</dbReference>
<reference evidence="2 3" key="1">
    <citation type="journal article" date="2015" name="Stand. Genomic Sci.">
        <title>Genomic Encyclopedia of Bacterial and Archaeal Type Strains, Phase III: the genomes of soil and plant-associated and newly described type strains.</title>
        <authorList>
            <person name="Whitman W.B."/>
            <person name="Woyke T."/>
            <person name="Klenk H.P."/>
            <person name="Zhou Y."/>
            <person name="Lilburn T.G."/>
            <person name="Beck B.J."/>
            <person name="De Vos P."/>
            <person name="Vandamme P."/>
            <person name="Eisen J.A."/>
            <person name="Garrity G."/>
            <person name="Hugenholtz P."/>
            <person name="Kyrpides N.C."/>
        </authorList>
    </citation>
    <scope>NUCLEOTIDE SEQUENCE [LARGE SCALE GENOMIC DNA]</scope>
    <source>
        <strain evidence="2 3">CV53</strain>
    </source>
</reference>
<dbReference type="GO" id="GO:0016747">
    <property type="term" value="F:acyltransferase activity, transferring groups other than amino-acyl groups"/>
    <property type="evidence" value="ECO:0007669"/>
    <property type="project" value="InterPro"/>
</dbReference>
<organism evidence="2 3">
    <name type="scientific">Mesobacillus foraminis</name>
    <dbReference type="NCBI Taxonomy" id="279826"/>
    <lineage>
        <taxon>Bacteria</taxon>
        <taxon>Bacillati</taxon>
        <taxon>Bacillota</taxon>
        <taxon>Bacilli</taxon>
        <taxon>Bacillales</taxon>
        <taxon>Bacillaceae</taxon>
        <taxon>Mesobacillus</taxon>
    </lineage>
</organism>
<evidence type="ECO:0000313" key="3">
    <source>
        <dbReference type="Proteomes" id="UP000295689"/>
    </source>
</evidence>
<evidence type="ECO:0000313" key="2">
    <source>
        <dbReference type="EMBL" id="TCN24048.1"/>
    </source>
</evidence>